<feature type="domain" description="HNH nuclease" evidence="2">
    <location>
        <begin position="18"/>
        <end position="73"/>
    </location>
</feature>
<gene>
    <name evidence="3" type="ORF">IW245_003705</name>
</gene>
<keyword evidence="4" id="KW-1185">Reference proteome</keyword>
<comment type="caution">
    <text evidence="3">The sequence shown here is derived from an EMBL/GenBank/DDBJ whole genome shotgun (WGS) entry which is preliminary data.</text>
</comment>
<dbReference type="AlphaFoldDB" id="A0A8J7KL43"/>
<feature type="region of interest" description="Disordered" evidence="1">
    <location>
        <begin position="74"/>
        <end position="104"/>
    </location>
</feature>
<evidence type="ECO:0000313" key="4">
    <source>
        <dbReference type="Proteomes" id="UP000622552"/>
    </source>
</evidence>
<dbReference type="EMBL" id="JADOUF010000001">
    <property type="protein sequence ID" value="MBG6137511.1"/>
    <property type="molecule type" value="Genomic_DNA"/>
</dbReference>
<keyword evidence="3" id="KW-0255">Endonuclease</keyword>
<dbReference type="GO" id="GO:0004519">
    <property type="term" value="F:endonuclease activity"/>
    <property type="evidence" value="ECO:0007669"/>
    <property type="project" value="UniProtKB-KW"/>
</dbReference>
<proteinExistence type="predicted"/>
<evidence type="ECO:0000259" key="2">
    <source>
        <dbReference type="SMART" id="SM00507"/>
    </source>
</evidence>
<dbReference type="InterPro" id="IPR003615">
    <property type="entry name" value="HNH_nuc"/>
</dbReference>
<feature type="compositionally biased region" description="Basic and acidic residues" evidence="1">
    <location>
        <begin position="93"/>
        <end position="104"/>
    </location>
</feature>
<organism evidence="3 4">
    <name type="scientific">Longispora fulva</name>
    <dbReference type="NCBI Taxonomy" id="619741"/>
    <lineage>
        <taxon>Bacteria</taxon>
        <taxon>Bacillati</taxon>
        <taxon>Actinomycetota</taxon>
        <taxon>Actinomycetes</taxon>
        <taxon>Micromonosporales</taxon>
        <taxon>Micromonosporaceae</taxon>
        <taxon>Longispora</taxon>
    </lineage>
</organism>
<name>A0A8J7KL43_9ACTN</name>
<sequence length="104" mass="11868">MAWDSSDRRAQLPRDWPRRRALVLRRDGHMCQWVRQDGSDELCLEAATDVDHIIPGSDHRLVNLRALCAWHHGRKSGGEGAQAAAAKRTSRYRPREQHPGRLAP</sequence>
<accession>A0A8J7KL43</accession>
<evidence type="ECO:0000256" key="1">
    <source>
        <dbReference type="SAM" id="MobiDB-lite"/>
    </source>
</evidence>
<protein>
    <submittedName>
        <fullName evidence="3">5-methylcytosine-specific restriction endonuclease McrA</fullName>
    </submittedName>
</protein>
<keyword evidence="3" id="KW-0378">Hydrolase</keyword>
<evidence type="ECO:0000313" key="3">
    <source>
        <dbReference type="EMBL" id="MBG6137511.1"/>
    </source>
</evidence>
<dbReference type="SMART" id="SM00507">
    <property type="entry name" value="HNHc"/>
    <property type="match status" value="1"/>
</dbReference>
<dbReference type="Proteomes" id="UP000622552">
    <property type="component" value="Unassembled WGS sequence"/>
</dbReference>
<keyword evidence="3" id="KW-0540">Nuclease</keyword>
<dbReference type="Gene3D" id="1.10.30.50">
    <property type="match status" value="1"/>
</dbReference>
<reference evidence="3" key="1">
    <citation type="submission" date="2020-11" db="EMBL/GenBank/DDBJ databases">
        <title>Sequencing the genomes of 1000 actinobacteria strains.</title>
        <authorList>
            <person name="Klenk H.-P."/>
        </authorList>
    </citation>
    <scope>NUCLEOTIDE SEQUENCE</scope>
    <source>
        <strain evidence="3">DSM 45356</strain>
    </source>
</reference>